<evidence type="ECO:0000256" key="1">
    <source>
        <dbReference type="ARBA" id="ARBA00004141"/>
    </source>
</evidence>
<evidence type="ECO:0000256" key="5">
    <source>
        <dbReference type="SAM" id="Phobius"/>
    </source>
</evidence>
<keyword evidence="4 5" id="KW-0472">Membrane</keyword>
<dbReference type="STRING" id="1965070.A0A443QD80"/>
<evidence type="ECO:0000256" key="2">
    <source>
        <dbReference type="ARBA" id="ARBA00022692"/>
    </source>
</evidence>
<proteinExistence type="predicted"/>
<organism evidence="7 8">
    <name type="scientific">Dinothrombium tinctorium</name>
    <dbReference type="NCBI Taxonomy" id="1965070"/>
    <lineage>
        <taxon>Eukaryota</taxon>
        <taxon>Metazoa</taxon>
        <taxon>Ecdysozoa</taxon>
        <taxon>Arthropoda</taxon>
        <taxon>Chelicerata</taxon>
        <taxon>Arachnida</taxon>
        <taxon>Acari</taxon>
        <taxon>Acariformes</taxon>
        <taxon>Trombidiformes</taxon>
        <taxon>Prostigmata</taxon>
        <taxon>Anystina</taxon>
        <taxon>Parasitengona</taxon>
        <taxon>Trombidioidea</taxon>
        <taxon>Trombidiidae</taxon>
        <taxon>Dinothrombium</taxon>
    </lineage>
</organism>
<keyword evidence="6" id="KW-0732">Signal</keyword>
<keyword evidence="8" id="KW-1185">Reference proteome</keyword>
<keyword evidence="2 5" id="KW-0812">Transmembrane</keyword>
<feature type="chain" id="PRO_5019242874" evidence="6">
    <location>
        <begin position="24"/>
        <end position="167"/>
    </location>
</feature>
<comment type="subcellular location">
    <subcellularLocation>
        <location evidence="1">Membrane</location>
        <topology evidence="1">Multi-pass membrane protein</topology>
    </subcellularLocation>
</comment>
<feature type="signal peptide" evidence="6">
    <location>
        <begin position="1"/>
        <end position="23"/>
    </location>
</feature>
<evidence type="ECO:0000256" key="6">
    <source>
        <dbReference type="SAM" id="SignalP"/>
    </source>
</evidence>
<sequence>MFSVMVIASGSLTFLISWLGCWAANRENQFLLYTSSGAVREEVIKSMKKYPYYQDDEPLKIAIDKMQWHFACCGWEKGAEDWKENFRKYKNELPRSCCFDPEDENEMRNEDKLCTMKNEEHFKKGCAIEFEKQFLIIILIIFGCLTAVALIQFTAACFAWMLGSAIA</sequence>
<gene>
    <name evidence="7" type="ORF">B4U79_16787</name>
</gene>
<dbReference type="AlphaFoldDB" id="A0A443QD80"/>
<protein>
    <submittedName>
        <fullName evidence="7">CD63 antigen-like protein</fullName>
    </submittedName>
</protein>
<evidence type="ECO:0000256" key="3">
    <source>
        <dbReference type="ARBA" id="ARBA00022989"/>
    </source>
</evidence>
<dbReference type="Pfam" id="PF00335">
    <property type="entry name" value="Tetraspanin"/>
    <property type="match status" value="1"/>
</dbReference>
<reference evidence="7 8" key="1">
    <citation type="journal article" date="2018" name="Gigascience">
        <title>Genomes of trombidid mites reveal novel predicted allergens and laterally-transferred genes associated with secondary metabolism.</title>
        <authorList>
            <person name="Dong X."/>
            <person name="Chaisiri K."/>
            <person name="Xia D."/>
            <person name="Armstrong S.D."/>
            <person name="Fang Y."/>
            <person name="Donnelly M.J."/>
            <person name="Kadowaki T."/>
            <person name="McGarry J.W."/>
            <person name="Darby A.C."/>
            <person name="Makepeace B.L."/>
        </authorList>
    </citation>
    <scope>NUCLEOTIDE SEQUENCE [LARGE SCALE GENOMIC DNA]</scope>
    <source>
        <strain evidence="7">UoL-WK</strain>
    </source>
</reference>
<accession>A0A443QD80</accession>
<dbReference type="EMBL" id="NCKU01010086">
    <property type="protein sequence ID" value="RWS00975.1"/>
    <property type="molecule type" value="Genomic_DNA"/>
</dbReference>
<keyword evidence="3 5" id="KW-1133">Transmembrane helix</keyword>
<feature type="transmembrane region" description="Helical" evidence="5">
    <location>
        <begin position="134"/>
        <end position="162"/>
    </location>
</feature>
<dbReference type="InterPro" id="IPR018499">
    <property type="entry name" value="Tetraspanin/Peripherin"/>
</dbReference>
<dbReference type="GO" id="GO:0016020">
    <property type="term" value="C:membrane"/>
    <property type="evidence" value="ECO:0007669"/>
    <property type="project" value="UniProtKB-SubCell"/>
</dbReference>
<name>A0A443QD80_9ACAR</name>
<evidence type="ECO:0000256" key="4">
    <source>
        <dbReference type="ARBA" id="ARBA00023136"/>
    </source>
</evidence>
<comment type="caution">
    <text evidence="7">The sequence shown here is derived from an EMBL/GenBank/DDBJ whole genome shotgun (WGS) entry which is preliminary data.</text>
</comment>
<dbReference type="SUPFAM" id="SSF48652">
    <property type="entry name" value="Tetraspanin"/>
    <property type="match status" value="1"/>
</dbReference>
<dbReference type="Gene3D" id="1.10.1450.10">
    <property type="entry name" value="Tetraspanin"/>
    <property type="match status" value="1"/>
</dbReference>
<dbReference type="OrthoDB" id="6366642at2759"/>
<evidence type="ECO:0000313" key="8">
    <source>
        <dbReference type="Proteomes" id="UP000285301"/>
    </source>
</evidence>
<evidence type="ECO:0000313" key="7">
    <source>
        <dbReference type="EMBL" id="RWS00975.1"/>
    </source>
</evidence>
<dbReference type="InterPro" id="IPR008952">
    <property type="entry name" value="Tetraspanin_EC2_sf"/>
</dbReference>
<dbReference type="Proteomes" id="UP000285301">
    <property type="component" value="Unassembled WGS sequence"/>
</dbReference>